<gene>
    <name evidence="3" type="ORF">F0L74_30650</name>
</gene>
<evidence type="ECO:0000256" key="2">
    <source>
        <dbReference type="SAM" id="Phobius"/>
    </source>
</evidence>
<dbReference type="EMBL" id="VUOC01000004">
    <property type="protein sequence ID" value="KAA2240514.1"/>
    <property type="molecule type" value="Genomic_DNA"/>
</dbReference>
<proteinExistence type="predicted"/>
<keyword evidence="4" id="KW-1185">Reference proteome</keyword>
<reference evidence="3 4" key="2">
    <citation type="submission" date="2019-09" db="EMBL/GenBank/DDBJ databases">
        <authorList>
            <person name="Jin C."/>
        </authorList>
    </citation>
    <scope>NUCLEOTIDE SEQUENCE [LARGE SCALE GENOMIC DNA]</scope>
    <source>
        <strain evidence="3 4">BN140078</strain>
    </source>
</reference>
<dbReference type="Proteomes" id="UP000324611">
    <property type="component" value="Unassembled WGS sequence"/>
</dbReference>
<accession>A0A5B2VNZ2</accession>
<keyword evidence="2" id="KW-1133">Transmembrane helix</keyword>
<protein>
    <submittedName>
        <fullName evidence="3">Uncharacterized protein</fullName>
    </submittedName>
</protein>
<keyword evidence="1" id="KW-0175">Coiled coil</keyword>
<evidence type="ECO:0000313" key="3">
    <source>
        <dbReference type="EMBL" id="KAA2240514.1"/>
    </source>
</evidence>
<feature type="transmembrane region" description="Helical" evidence="2">
    <location>
        <begin position="6"/>
        <end position="24"/>
    </location>
</feature>
<reference evidence="3 4" key="1">
    <citation type="submission" date="2019-09" db="EMBL/GenBank/DDBJ databases">
        <title>Chitinophaga ginsengihumi sp. nov., isolated from soil of ginseng rhizosphere.</title>
        <authorList>
            <person name="Lee J."/>
        </authorList>
    </citation>
    <scope>NUCLEOTIDE SEQUENCE [LARGE SCALE GENOMIC DNA]</scope>
    <source>
        <strain evidence="3 4">BN140078</strain>
    </source>
</reference>
<organism evidence="3 4">
    <name type="scientific">Chitinophaga agrisoli</name>
    <dbReference type="NCBI Taxonomy" id="2607653"/>
    <lineage>
        <taxon>Bacteria</taxon>
        <taxon>Pseudomonadati</taxon>
        <taxon>Bacteroidota</taxon>
        <taxon>Chitinophagia</taxon>
        <taxon>Chitinophagales</taxon>
        <taxon>Chitinophagaceae</taxon>
        <taxon>Chitinophaga</taxon>
    </lineage>
</organism>
<name>A0A5B2VNZ2_9BACT</name>
<dbReference type="RefSeq" id="WP_149841692.1">
    <property type="nucleotide sequence ID" value="NZ_VUOC01000004.1"/>
</dbReference>
<evidence type="ECO:0000256" key="1">
    <source>
        <dbReference type="SAM" id="Coils"/>
    </source>
</evidence>
<keyword evidence="2" id="KW-0812">Transmembrane</keyword>
<keyword evidence="2" id="KW-0472">Membrane</keyword>
<evidence type="ECO:0000313" key="4">
    <source>
        <dbReference type="Proteomes" id="UP000324611"/>
    </source>
</evidence>
<sequence>MNATIIVALISSFAAILIGIANFISARITLRHNKATVLELERLKDELDRKKQARLFAVKQAEKEIDAIDRAISCIQRLKETLYLAITCLPDTVSTEVIIAALKLDIEKLVTLYEDDFSMLKSVTKQSVHDIKTFSADALFLLKSYLNNATYVSLSDEQKNTLAHKRSRLTEQQEVLRDIKYNIITRIAS</sequence>
<comment type="caution">
    <text evidence="3">The sequence shown here is derived from an EMBL/GenBank/DDBJ whole genome shotgun (WGS) entry which is preliminary data.</text>
</comment>
<dbReference type="AlphaFoldDB" id="A0A5B2VNZ2"/>
<feature type="coiled-coil region" evidence="1">
    <location>
        <begin position="33"/>
        <end position="78"/>
    </location>
</feature>